<gene>
    <name evidence="1" type="ORF">O9K51_05906</name>
</gene>
<proteinExistence type="predicted"/>
<dbReference type="EMBL" id="JAQHRD010000004">
    <property type="protein sequence ID" value="KAJ6442348.1"/>
    <property type="molecule type" value="Genomic_DNA"/>
</dbReference>
<reference evidence="1" key="1">
    <citation type="submission" date="2023-01" db="EMBL/GenBank/DDBJ databases">
        <title>The growth and conidiation of Purpureocillium lavendulum are regulated by nitrogen source and histone H3K14 acetylation.</title>
        <authorList>
            <person name="Tang P."/>
            <person name="Han J."/>
            <person name="Zhang C."/>
            <person name="Tang P."/>
            <person name="Qi F."/>
            <person name="Zhang K."/>
            <person name="Liang L."/>
        </authorList>
    </citation>
    <scope>NUCLEOTIDE SEQUENCE</scope>
    <source>
        <strain evidence="1">YMF1.00683</strain>
    </source>
</reference>
<dbReference type="AlphaFoldDB" id="A0AB34FS53"/>
<comment type="caution">
    <text evidence="1">The sequence shown here is derived from an EMBL/GenBank/DDBJ whole genome shotgun (WGS) entry which is preliminary data.</text>
</comment>
<keyword evidence="2" id="KW-1185">Reference proteome</keyword>
<organism evidence="1 2">
    <name type="scientific">Purpureocillium lavendulum</name>
    <dbReference type="NCBI Taxonomy" id="1247861"/>
    <lineage>
        <taxon>Eukaryota</taxon>
        <taxon>Fungi</taxon>
        <taxon>Dikarya</taxon>
        <taxon>Ascomycota</taxon>
        <taxon>Pezizomycotina</taxon>
        <taxon>Sordariomycetes</taxon>
        <taxon>Hypocreomycetidae</taxon>
        <taxon>Hypocreales</taxon>
        <taxon>Ophiocordycipitaceae</taxon>
        <taxon>Purpureocillium</taxon>
    </lineage>
</organism>
<sequence length="107" mass="11530">MSAAAVTFENAYFIISMDSSVAYVDLGFPGGHKLENGQKQQGTISGKSSKAVVHYKDENPPPATFGCTKSVTYADGADVYIRLGGPNDNIVRAEDRDLVQAFWRLGV</sequence>
<name>A0AB34FS53_9HYPO</name>
<evidence type="ECO:0000313" key="2">
    <source>
        <dbReference type="Proteomes" id="UP001163105"/>
    </source>
</evidence>
<protein>
    <submittedName>
        <fullName evidence="1">Uncharacterized protein</fullName>
    </submittedName>
</protein>
<accession>A0AB34FS53</accession>
<dbReference type="Proteomes" id="UP001163105">
    <property type="component" value="Unassembled WGS sequence"/>
</dbReference>
<evidence type="ECO:0000313" key="1">
    <source>
        <dbReference type="EMBL" id="KAJ6442348.1"/>
    </source>
</evidence>